<proteinExistence type="predicted"/>
<organism evidence="1 2">
    <name type="scientific">Kineosporia babensis</name>
    <dbReference type="NCBI Taxonomy" id="499548"/>
    <lineage>
        <taxon>Bacteria</taxon>
        <taxon>Bacillati</taxon>
        <taxon>Actinomycetota</taxon>
        <taxon>Actinomycetes</taxon>
        <taxon>Kineosporiales</taxon>
        <taxon>Kineosporiaceae</taxon>
        <taxon>Kineosporia</taxon>
    </lineage>
</organism>
<evidence type="ECO:0000313" key="2">
    <source>
        <dbReference type="Proteomes" id="UP001138997"/>
    </source>
</evidence>
<sequence length="54" mass="5775">MPKINLSLTLPEVNQILDALGALPYAQVYELIGSLQQQAQGQLGLAPAAEEVQK</sequence>
<dbReference type="AlphaFoldDB" id="A0A9X1NJA6"/>
<keyword evidence="2" id="KW-1185">Reference proteome</keyword>
<dbReference type="EMBL" id="JAJOMB010000020">
    <property type="protein sequence ID" value="MCD5315203.1"/>
    <property type="molecule type" value="Genomic_DNA"/>
</dbReference>
<reference evidence="1" key="1">
    <citation type="submission" date="2021-11" db="EMBL/GenBank/DDBJ databases">
        <title>Streptomyces corallinus and Kineosporia corallina sp. nov., two new coral-derived marine actinobacteria.</title>
        <authorList>
            <person name="Buangrab K."/>
            <person name="Sutthacheep M."/>
            <person name="Yeemin T."/>
            <person name="Harunari E."/>
            <person name="Igarashi Y."/>
            <person name="Sripreechasak P."/>
            <person name="Kanchanasin P."/>
            <person name="Tanasupawat S."/>
            <person name="Phongsopitanun W."/>
        </authorList>
    </citation>
    <scope>NUCLEOTIDE SEQUENCE</scope>
    <source>
        <strain evidence="1">JCM 31032</strain>
    </source>
</reference>
<comment type="caution">
    <text evidence="1">The sequence shown here is derived from an EMBL/GenBank/DDBJ whole genome shotgun (WGS) entry which is preliminary data.</text>
</comment>
<name>A0A9X1NJA6_9ACTN</name>
<gene>
    <name evidence="1" type="ORF">LR394_30285</name>
</gene>
<dbReference type="RefSeq" id="WP_231448004.1">
    <property type="nucleotide sequence ID" value="NZ_JAJOMB010000020.1"/>
</dbReference>
<evidence type="ECO:0000313" key="1">
    <source>
        <dbReference type="EMBL" id="MCD5315203.1"/>
    </source>
</evidence>
<protein>
    <submittedName>
        <fullName evidence="1">Uncharacterized protein</fullName>
    </submittedName>
</protein>
<dbReference type="Proteomes" id="UP001138997">
    <property type="component" value="Unassembled WGS sequence"/>
</dbReference>
<accession>A0A9X1NJA6</accession>